<evidence type="ECO:0000256" key="9">
    <source>
        <dbReference type="ARBA" id="ARBA00023303"/>
    </source>
</evidence>
<accession>A0AAV2RJJ7</accession>
<dbReference type="PANTHER" id="PTHR10117:SF54">
    <property type="entry name" value="TRANSIENT RECEPTOR POTENTIAL-GAMMA PROTEIN"/>
    <property type="match status" value="1"/>
</dbReference>
<keyword evidence="3 11" id="KW-0812">Transmembrane</keyword>
<evidence type="ECO:0000256" key="1">
    <source>
        <dbReference type="ARBA" id="ARBA00004141"/>
    </source>
</evidence>
<evidence type="ECO:0000256" key="8">
    <source>
        <dbReference type="ARBA" id="ARBA00023136"/>
    </source>
</evidence>
<evidence type="ECO:0000256" key="3">
    <source>
        <dbReference type="ARBA" id="ARBA00022692"/>
    </source>
</evidence>
<keyword evidence="5 11" id="KW-1133">Transmembrane helix</keyword>
<feature type="transmembrane region" description="Helical" evidence="11">
    <location>
        <begin position="388"/>
        <end position="412"/>
    </location>
</feature>
<evidence type="ECO:0000256" key="7">
    <source>
        <dbReference type="ARBA" id="ARBA00023065"/>
    </source>
</evidence>
<evidence type="ECO:0000259" key="12">
    <source>
        <dbReference type="SMART" id="SM01420"/>
    </source>
</evidence>
<dbReference type="GO" id="GO:0051480">
    <property type="term" value="P:regulation of cytosolic calcium ion concentration"/>
    <property type="evidence" value="ECO:0007669"/>
    <property type="project" value="TreeGrafter"/>
</dbReference>
<keyword evidence="4" id="KW-0677">Repeat</keyword>
<keyword evidence="7" id="KW-0406">Ion transport</keyword>
<dbReference type="Pfam" id="PF08344">
    <property type="entry name" value="TRP_2"/>
    <property type="match status" value="1"/>
</dbReference>
<evidence type="ECO:0000256" key="11">
    <source>
        <dbReference type="SAM" id="Phobius"/>
    </source>
</evidence>
<proteinExistence type="predicted"/>
<comment type="caution">
    <text evidence="13">The sequence shown here is derived from an EMBL/GenBank/DDBJ whole genome shotgun (WGS) entry which is preliminary data.</text>
</comment>
<dbReference type="InterPro" id="IPR036770">
    <property type="entry name" value="Ankyrin_rpt-contain_sf"/>
</dbReference>
<feature type="transmembrane region" description="Helical" evidence="11">
    <location>
        <begin position="512"/>
        <end position="533"/>
    </location>
</feature>
<dbReference type="InterPro" id="IPR005821">
    <property type="entry name" value="Ion_trans_dom"/>
</dbReference>
<feature type="transmembrane region" description="Helical" evidence="11">
    <location>
        <begin position="643"/>
        <end position="665"/>
    </location>
</feature>
<dbReference type="AlphaFoldDB" id="A0AAV2RJJ7"/>
<keyword evidence="2" id="KW-0813">Transport</keyword>
<keyword evidence="14" id="KW-1185">Reference proteome</keyword>
<dbReference type="PRINTS" id="PR01097">
    <property type="entry name" value="TRNSRECEPTRP"/>
</dbReference>
<dbReference type="PROSITE" id="PS50088">
    <property type="entry name" value="ANK_REPEAT"/>
    <property type="match status" value="2"/>
</dbReference>
<dbReference type="GO" id="GO:0005886">
    <property type="term" value="C:plasma membrane"/>
    <property type="evidence" value="ECO:0007669"/>
    <property type="project" value="TreeGrafter"/>
</dbReference>
<dbReference type="Proteomes" id="UP001497623">
    <property type="component" value="Unassembled WGS sequence"/>
</dbReference>
<dbReference type="InterPro" id="IPR002110">
    <property type="entry name" value="Ankyrin_rpt"/>
</dbReference>
<dbReference type="SMART" id="SM00248">
    <property type="entry name" value="ANK"/>
    <property type="match status" value="2"/>
</dbReference>
<feature type="transmembrane region" description="Helical" evidence="11">
    <location>
        <begin position="553"/>
        <end position="574"/>
    </location>
</feature>
<feature type="domain" description="Transient receptor ion channel" evidence="12">
    <location>
        <begin position="193"/>
        <end position="255"/>
    </location>
</feature>
<protein>
    <recommendedName>
        <fullName evidence="12">Transient receptor ion channel domain-containing protein</fullName>
    </recommendedName>
</protein>
<dbReference type="NCBIfam" id="TIGR00870">
    <property type="entry name" value="trp"/>
    <property type="match status" value="1"/>
</dbReference>
<keyword evidence="6 10" id="KW-0040">ANK repeat</keyword>
<dbReference type="Pfam" id="PF00520">
    <property type="entry name" value="Ion_trans"/>
    <property type="match status" value="1"/>
</dbReference>
<name>A0AAV2RJJ7_MEGNR</name>
<reference evidence="13 14" key="1">
    <citation type="submission" date="2024-05" db="EMBL/GenBank/DDBJ databases">
        <authorList>
            <person name="Wallberg A."/>
        </authorList>
    </citation>
    <scope>NUCLEOTIDE SEQUENCE [LARGE SCALE GENOMIC DNA]</scope>
</reference>
<evidence type="ECO:0000256" key="4">
    <source>
        <dbReference type="ARBA" id="ARBA00022737"/>
    </source>
</evidence>
<feature type="repeat" description="ANK" evidence="10">
    <location>
        <begin position="158"/>
        <end position="190"/>
    </location>
</feature>
<feature type="repeat" description="ANK" evidence="10">
    <location>
        <begin position="84"/>
        <end position="110"/>
    </location>
</feature>
<gene>
    <name evidence="13" type="ORF">MNOR_LOCUS25952</name>
</gene>
<evidence type="ECO:0000256" key="10">
    <source>
        <dbReference type="PROSITE-ProRule" id="PRU00023"/>
    </source>
</evidence>
<dbReference type="Gene3D" id="1.25.40.20">
    <property type="entry name" value="Ankyrin repeat-containing domain"/>
    <property type="match status" value="1"/>
</dbReference>
<comment type="subcellular location">
    <subcellularLocation>
        <location evidence="1">Membrane</location>
        <topology evidence="1">Multi-pass membrane protein</topology>
    </subcellularLocation>
</comment>
<keyword evidence="8 11" id="KW-0472">Membrane</keyword>
<dbReference type="GO" id="GO:0034703">
    <property type="term" value="C:cation channel complex"/>
    <property type="evidence" value="ECO:0007669"/>
    <property type="project" value="TreeGrafter"/>
</dbReference>
<dbReference type="GO" id="GO:0015279">
    <property type="term" value="F:store-operated calcium channel activity"/>
    <property type="evidence" value="ECO:0007669"/>
    <property type="project" value="TreeGrafter"/>
</dbReference>
<evidence type="ECO:0000256" key="6">
    <source>
        <dbReference type="ARBA" id="ARBA00023043"/>
    </source>
</evidence>
<feature type="transmembrane region" description="Helical" evidence="11">
    <location>
        <begin position="432"/>
        <end position="450"/>
    </location>
</feature>
<evidence type="ECO:0000313" key="13">
    <source>
        <dbReference type="EMBL" id="CAL4127997.1"/>
    </source>
</evidence>
<feature type="transmembrane region" description="Helical" evidence="11">
    <location>
        <begin position="350"/>
        <end position="367"/>
    </location>
</feature>
<dbReference type="InterPro" id="IPR002153">
    <property type="entry name" value="TRPC_channel"/>
</dbReference>
<sequence length="946" mass="109203">MSPRDGPRTMQRQSTVDSKKIFGSNVSLQEAVEELDVVLTNHEKRYLLYVERGDTASVKHIINQARKLERRRPGTYNINCRDPMGRTSLHLALEQENLPMVEMLLEEGVQTGDALLFAIHEHYVEGVDTLLEYEEHIHKEGEPYSWEVVSPAKTNYPAGLTPMMLAAHEDHYEILKMLLERGAVIEPPHPLKCECDDCTIASEYDCLRFSLNRMSKYQALSSPSYICLTSEDPFSTAITLVEEFKQLSIIEVEFRKEYIELKEKVRDFSEALVKEVRTMKELSVIVNYDPTGEPWEPGQPMHLAKLMEAASYKQRKFVAHPHIQHLLEKMWLEGLEGFKRLDVLSQFKRSLGIACMFPIYCLAALYAPKTSLGKQMKTPIVKFLVQAGCYMTFLGVLIVACLQLEVPIIQLIRSVLKMPPLEENPYANPVRYMELVIAMFVSGFVWGDIVKIYKYGLVQFVTDPWNIINFVNNFFYMTWVQLRIAGLVREHLMEAPEYTVFRQHWTNFDHRLIAEGFFAAANVISFLKLLQWFCISNFTGPLALAVGRMVYDVVKFLCLYILTLTAFMCGMQLIMMQYGKLDEALCYSMPDGSANHHHEDACHRWRRFTNSWESAQTMFWTSFGFISLYDFEMTGVKPFTRVWILTMFGSYNVCNVIVLLNLLIAMLSNSYEKIMADVDTYWLFVRSELWMKYFHKMTELPSPFNLMPGIPSGGPRLRRASSKERKNKRATMKYMAVLKLLIKRFITTKHRKEDLGTVTTDNFTELRSDIHSFKYSVLDILKINGWKTNDKDKENVMDKKKAARERKINQDFRVGFVSDNVNMSNLVQLMMDDHKAKKKNKKIKTRGVGAGHDQIGSSSNLLKGSMFSVKSIATENPQWKLVKFYQVRGVFQDGDIHENILEVSRKRKERLKSQTTIDSSFESHVKLRSSLNSLNSIRAFNAGPLK</sequence>
<evidence type="ECO:0000256" key="2">
    <source>
        <dbReference type="ARBA" id="ARBA00022448"/>
    </source>
</evidence>
<evidence type="ECO:0000256" key="5">
    <source>
        <dbReference type="ARBA" id="ARBA00022989"/>
    </source>
</evidence>
<keyword evidence="9" id="KW-0407">Ion channel</keyword>
<organism evidence="13 14">
    <name type="scientific">Meganyctiphanes norvegica</name>
    <name type="common">Northern krill</name>
    <name type="synonym">Thysanopoda norvegica</name>
    <dbReference type="NCBI Taxonomy" id="48144"/>
    <lineage>
        <taxon>Eukaryota</taxon>
        <taxon>Metazoa</taxon>
        <taxon>Ecdysozoa</taxon>
        <taxon>Arthropoda</taxon>
        <taxon>Crustacea</taxon>
        <taxon>Multicrustacea</taxon>
        <taxon>Malacostraca</taxon>
        <taxon>Eumalacostraca</taxon>
        <taxon>Eucarida</taxon>
        <taxon>Euphausiacea</taxon>
        <taxon>Euphausiidae</taxon>
        <taxon>Meganyctiphanes</taxon>
    </lineage>
</organism>
<dbReference type="SUPFAM" id="SSF48403">
    <property type="entry name" value="Ankyrin repeat"/>
    <property type="match status" value="1"/>
</dbReference>
<dbReference type="EMBL" id="CAXKWB010025348">
    <property type="protein sequence ID" value="CAL4127997.1"/>
    <property type="molecule type" value="Genomic_DNA"/>
</dbReference>
<dbReference type="PANTHER" id="PTHR10117">
    <property type="entry name" value="TRANSIENT RECEPTOR POTENTIAL CHANNEL"/>
    <property type="match status" value="1"/>
</dbReference>
<dbReference type="InterPro" id="IPR013555">
    <property type="entry name" value="TRP_dom"/>
</dbReference>
<dbReference type="GO" id="GO:0070679">
    <property type="term" value="F:inositol 1,4,5 trisphosphate binding"/>
    <property type="evidence" value="ECO:0007669"/>
    <property type="project" value="TreeGrafter"/>
</dbReference>
<evidence type="ECO:0000313" key="14">
    <source>
        <dbReference type="Proteomes" id="UP001497623"/>
    </source>
</evidence>
<dbReference type="Pfam" id="PF00023">
    <property type="entry name" value="Ank"/>
    <property type="match status" value="1"/>
</dbReference>
<dbReference type="PROSITE" id="PS50297">
    <property type="entry name" value="ANK_REP_REGION"/>
    <property type="match status" value="2"/>
</dbReference>
<dbReference type="Pfam" id="PF12796">
    <property type="entry name" value="Ank_2"/>
    <property type="match status" value="1"/>
</dbReference>
<dbReference type="SMART" id="SM01420">
    <property type="entry name" value="TRP_2"/>
    <property type="match status" value="1"/>
</dbReference>